<keyword evidence="4" id="KW-1185">Reference proteome</keyword>
<dbReference type="RefSeq" id="WP_179666545.1">
    <property type="nucleotide sequence ID" value="NZ_JACCFP010000001.1"/>
</dbReference>
<comment type="caution">
    <text evidence="3">The sequence shown here is derived from an EMBL/GenBank/DDBJ whole genome shotgun (WGS) entry which is preliminary data.</text>
</comment>
<dbReference type="Gene3D" id="3.40.50.880">
    <property type="match status" value="1"/>
</dbReference>
<dbReference type="InterPro" id="IPR006311">
    <property type="entry name" value="TAT_signal"/>
</dbReference>
<dbReference type="SUPFAM" id="SSF52317">
    <property type="entry name" value="Class I glutamine amidotransferase-like"/>
    <property type="match status" value="1"/>
</dbReference>
<dbReference type="PANTHER" id="PTHR40469">
    <property type="entry name" value="SECRETED GLYCOSYL HYDROLASE"/>
    <property type="match status" value="1"/>
</dbReference>
<dbReference type="Proteomes" id="UP000530424">
    <property type="component" value="Unassembled WGS sequence"/>
</dbReference>
<feature type="domain" description="ThuA-like" evidence="2">
    <location>
        <begin position="43"/>
        <end position="273"/>
    </location>
</feature>
<dbReference type="PANTHER" id="PTHR40469:SF2">
    <property type="entry name" value="GALACTOSE-BINDING DOMAIN-LIKE SUPERFAMILY PROTEIN"/>
    <property type="match status" value="1"/>
</dbReference>
<feature type="signal peptide" evidence="1">
    <location>
        <begin position="1"/>
        <end position="34"/>
    </location>
</feature>
<evidence type="ECO:0000259" key="2">
    <source>
        <dbReference type="Pfam" id="PF06283"/>
    </source>
</evidence>
<dbReference type="InterPro" id="IPR029010">
    <property type="entry name" value="ThuA-like"/>
</dbReference>
<protein>
    <recommendedName>
        <fullName evidence="2">ThuA-like domain-containing protein</fullName>
    </recommendedName>
</protein>
<keyword evidence="1" id="KW-0732">Signal</keyword>
<evidence type="ECO:0000313" key="3">
    <source>
        <dbReference type="EMBL" id="NYI99919.1"/>
    </source>
</evidence>
<dbReference type="PROSITE" id="PS51318">
    <property type="entry name" value="TAT"/>
    <property type="match status" value="1"/>
</dbReference>
<proteinExistence type="predicted"/>
<dbReference type="InterPro" id="IPR029062">
    <property type="entry name" value="Class_I_gatase-like"/>
</dbReference>
<reference evidence="3 4" key="1">
    <citation type="submission" date="2020-07" db="EMBL/GenBank/DDBJ databases">
        <title>Sequencing the genomes of 1000 actinobacteria strains.</title>
        <authorList>
            <person name="Klenk H.-P."/>
        </authorList>
    </citation>
    <scope>NUCLEOTIDE SEQUENCE [LARGE SCALE GENOMIC DNA]</scope>
    <source>
        <strain evidence="3 4">DSM 103833</strain>
    </source>
</reference>
<accession>A0A853BVM1</accession>
<feature type="chain" id="PRO_5032830637" description="ThuA-like domain-containing protein" evidence="1">
    <location>
        <begin position="35"/>
        <end position="286"/>
    </location>
</feature>
<dbReference type="Pfam" id="PF06283">
    <property type="entry name" value="ThuA"/>
    <property type="match status" value="1"/>
</dbReference>
<sequence>MSLTHRNVGRRGFLGLAGASGAAALATAAGPVFADEVARRPHRVVVFTRTAGFRHNSITVAIATLKELGAANGIEVVATEDPAFFTPEQLRTLTAVVFANTTGNVLTDPGRAALQDFVTAGGGWMGVHAAADTEYDWPFYTELLSGGRFLCHPLLNQRATLVRESATHVSTAHLPERWTIPTEEYYSFKTSVRGTAQVLLSIDEKTYLQDPNTSWIPSASPPYLPTFVSGRMGDHPMCWQRPVGNGLSWYTALGHIPALYSNPAYRQHLLGGLLRVSRHGRSRLPV</sequence>
<evidence type="ECO:0000256" key="1">
    <source>
        <dbReference type="SAM" id="SignalP"/>
    </source>
</evidence>
<dbReference type="EMBL" id="JACCFP010000001">
    <property type="protein sequence ID" value="NYI99919.1"/>
    <property type="molecule type" value="Genomic_DNA"/>
</dbReference>
<organism evidence="3 4">
    <name type="scientific">Nocardioides thalensis</name>
    <dbReference type="NCBI Taxonomy" id="1914755"/>
    <lineage>
        <taxon>Bacteria</taxon>
        <taxon>Bacillati</taxon>
        <taxon>Actinomycetota</taxon>
        <taxon>Actinomycetes</taxon>
        <taxon>Propionibacteriales</taxon>
        <taxon>Nocardioidaceae</taxon>
        <taxon>Nocardioides</taxon>
    </lineage>
</organism>
<evidence type="ECO:0000313" key="4">
    <source>
        <dbReference type="Proteomes" id="UP000530424"/>
    </source>
</evidence>
<gene>
    <name evidence="3" type="ORF">HNR19_000618</name>
</gene>
<dbReference type="AlphaFoldDB" id="A0A853BVM1"/>
<name>A0A853BVM1_9ACTN</name>